<evidence type="ECO:0000313" key="2">
    <source>
        <dbReference type="Proteomes" id="UP001156881"/>
    </source>
</evidence>
<evidence type="ECO:0000313" key="1">
    <source>
        <dbReference type="EMBL" id="GLS44736.1"/>
    </source>
</evidence>
<gene>
    <name evidence="1" type="ORF">GCM10007884_27240</name>
</gene>
<protein>
    <submittedName>
        <fullName evidence="1">Uncharacterized protein</fullName>
    </submittedName>
</protein>
<dbReference type="EMBL" id="BSPG01000014">
    <property type="protein sequence ID" value="GLS44736.1"/>
    <property type="molecule type" value="Genomic_DNA"/>
</dbReference>
<organism evidence="1 2">
    <name type="scientific">Methylobacterium brachythecii</name>
    <dbReference type="NCBI Taxonomy" id="1176177"/>
    <lineage>
        <taxon>Bacteria</taxon>
        <taxon>Pseudomonadati</taxon>
        <taxon>Pseudomonadota</taxon>
        <taxon>Alphaproteobacteria</taxon>
        <taxon>Hyphomicrobiales</taxon>
        <taxon>Methylobacteriaceae</taxon>
        <taxon>Methylobacterium</taxon>
    </lineage>
</organism>
<comment type="caution">
    <text evidence="1">The sequence shown here is derived from an EMBL/GenBank/DDBJ whole genome shotgun (WGS) entry which is preliminary data.</text>
</comment>
<dbReference type="Proteomes" id="UP001156881">
    <property type="component" value="Unassembled WGS sequence"/>
</dbReference>
<sequence length="92" mass="9939">MFDVGNQPTSTAAQLAFVILGEAYSELAQALRKIDDEPARELLKTVEVRAQLKLDMFNGGAAEPFGDRELVSQAAQPVSLLLRSAHMTALPV</sequence>
<accession>A0ABQ6D6F8</accession>
<proteinExistence type="predicted"/>
<keyword evidence="2" id="KW-1185">Reference proteome</keyword>
<reference evidence="2" key="1">
    <citation type="journal article" date="2019" name="Int. J. Syst. Evol. Microbiol.">
        <title>The Global Catalogue of Microorganisms (GCM) 10K type strain sequencing project: providing services to taxonomists for standard genome sequencing and annotation.</title>
        <authorList>
            <consortium name="The Broad Institute Genomics Platform"/>
            <consortium name="The Broad Institute Genome Sequencing Center for Infectious Disease"/>
            <person name="Wu L."/>
            <person name="Ma J."/>
        </authorList>
    </citation>
    <scope>NUCLEOTIDE SEQUENCE [LARGE SCALE GENOMIC DNA]</scope>
    <source>
        <strain evidence="2">NBRC 107710</strain>
    </source>
</reference>
<name>A0ABQ6D6F8_9HYPH</name>